<dbReference type="AlphaFoldDB" id="A0A2N1LL14"/>
<dbReference type="VEuPathDB" id="FungiDB:RhiirFUN_015185"/>
<dbReference type="Proteomes" id="UP000233469">
    <property type="component" value="Unassembled WGS sequence"/>
</dbReference>
<accession>A0A2N1LL14</accession>
<dbReference type="EMBL" id="LLXL01008528">
    <property type="protein sequence ID" value="PKK50046.1"/>
    <property type="molecule type" value="Genomic_DNA"/>
</dbReference>
<reference evidence="1 2" key="2">
    <citation type="submission" date="2017-10" db="EMBL/GenBank/DDBJ databases">
        <title>Extensive intraspecific genome diversity in a model arbuscular mycorrhizal fungus.</title>
        <authorList>
            <person name="Chen E.C.H."/>
            <person name="Morin E."/>
            <person name="Baudet D."/>
            <person name="Noel J."/>
            <person name="Ndikumana S."/>
            <person name="Charron P."/>
            <person name="St-Onge C."/>
            <person name="Giorgi J."/>
            <person name="Grigoriev I.V."/>
            <person name="Roux C."/>
            <person name="Martin F.M."/>
            <person name="Corradi N."/>
        </authorList>
    </citation>
    <scope>NUCLEOTIDE SEQUENCE [LARGE SCALE GENOMIC DNA]</scope>
    <source>
        <strain evidence="1 2">C2</strain>
    </source>
</reference>
<feature type="non-terminal residue" evidence="1">
    <location>
        <position position="185"/>
    </location>
</feature>
<name>A0A2N1LL14_9GLOM</name>
<dbReference type="VEuPathDB" id="FungiDB:FUN_015202"/>
<proteinExistence type="predicted"/>
<dbReference type="VEuPathDB" id="FungiDB:RhiirA1_500167"/>
<feature type="non-terminal residue" evidence="1">
    <location>
        <position position="1"/>
    </location>
</feature>
<gene>
    <name evidence="1" type="ORF">RhiirC2_803410</name>
</gene>
<comment type="caution">
    <text evidence="1">The sequence shown here is derived from an EMBL/GenBank/DDBJ whole genome shotgun (WGS) entry which is preliminary data.</text>
</comment>
<evidence type="ECO:0000313" key="2">
    <source>
        <dbReference type="Proteomes" id="UP000233469"/>
    </source>
</evidence>
<protein>
    <submittedName>
        <fullName evidence="1">Uncharacterized protein</fullName>
    </submittedName>
</protein>
<reference evidence="1 2" key="1">
    <citation type="submission" date="2016-04" db="EMBL/GenBank/DDBJ databases">
        <title>Genome analyses suggest a sexual origin of heterokaryosis in a supposedly ancient asexual fungus.</title>
        <authorList>
            <person name="Ropars J."/>
            <person name="Sedzielewska K."/>
            <person name="Noel J."/>
            <person name="Charron P."/>
            <person name="Farinelli L."/>
            <person name="Marton T."/>
            <person name="Kruger M."/>
            <person name="Pelin A."/>
            <person name="Brachmann A."/>
            <person name="Corradi N."/>
        </authorList>
    </citation>
    <scope>NUCLEOTIDE SEQUENCE [LARGE SCALE GENOMIC DNA]</scope>
    <source>
        <strain evidence="1 2">C2</strain>
    </source>
</reference>
<evidence type="ECO:0000313" key="1">
    <source>
        <dbReference type="EMBL" id="PKK50046.1"/>
    </source>
</evidence>
<sequence>APRWIRGTGESEESYSKECQQENVVRVFPRPSSLHEGPQWEEFCRVKVLLHVRHRDQDLTEDGIIAWSSLYNDYIEEINADPIDLLESPIDDEESEINDEEKLFEEKDDEQNEHRPDWMFLAEIGPKPNFDCSSDLGSRNMDRNHNWINNPRERYTDLVDIDTFLSRNPKIGKEENILMDYQTLN</sequence>
<organism evidence="1 2">
    <name type="scientific">Rhizophagus irregularis</name>
    <dbReference type="NCBI Taxonomy" id="588596"/>
    <lineage>
        <taxon>Eukaryota</taxon>
        <taxon>Fungi</taxon>
        <taxon>Fungi incertae sedis</taxon>
        <taxon>Mucoromycota</taxon>
        <taxon>Glomeromycotina</taxon>
        <taxon>Glomeromycetes</taxon>
        <taxon>Glomerales</taxon>
        <taxon>Glomeraceae</taxon>
        <taxon>Rhizophagus</taxon>
    </lineage>
</organism>